<dbReference type="EMBL" id="CAXIEN010000168">
    <property type="protein sequence ID" value="CAL1283434.1"/>
    <property type="molecule type" value="Genomic_DNA"/>
</dbReference>
<keyword evidence="5 13" id="KW-0349">Heme</keyword>
<dbReference type="PRINTS" id="PR00463">
    <property type="entry name" value="EP450I"/>
</dbReference>
<dbReference type="SUPFAM" id="SSF48264">
    <property type="entry name" value="Cytochrome P450"/>
    <property type="match status" value="1"/>
</dbReference>
<protein>
    <recommendedName>
        <fullName evidence="17">Cytochrome P450</fullName>
    </recommendedName>
</protein>
<organism evidence="15 16">
    <name type="scientific">Larinioides sclopetarius</name>
    <dbReference type="NCBI Taxonomy" id="280406"/>
    <lineage>
        <taxon>Eukaryota</taxon>
        <taxon>Metazoa</taxon>
        <taxon>Ecdysozoa</taxon>
        <taxon>Arthropoda</taxon>
        <taxon>Chelicerata</taxon>
        <taxon>Arachnida</taxon>
        <taxon>Araneae</taxon>
        <taxon>Araneomorphae</taxon>
        <taxon>Entelegynae</taxon>
        <taxon>Araneoidea</taxon>
        <taxon>Araneidae</taxon>
        <taxon>Larinioides</taxon>
    </lineage>
</organism>
<dbReference type="GO" id="GO:0020037">
    <property type="term" value="F:heme binding"/>
    <property type="evidence" value="ECO:0007669"/>
    <property type="project" value="InterPro"/>
</dbReference>
<comment type="cofactor">
    <cofactor evidence="1 13">
        <name>heme</name>
        <dbReference type="ChEBI" id="CHEBI:30413"/>
    </cofactor>
</comment>
<evidence type="ECO:0000256" key="6">
    <source>
        <dbReference type="ARBA" id="ARBA00022723"/>
    </source>
</evidence>
<comment type="similarity">
    <text evidence="4 14">Belongs to the cytochrome P450 family.</text>
</comment>
<keyword evidence="11 14" id="KW-0503">Monooxygenase</keyword>
<feature type="binding site" description="axial binding residue" evidence="13">
    <location>
        <position position="327"/>
    </location>
    <ligand>
        <name>heme</name>
        <dbReference type="ChEBI" id="CHEBI:30413"/>
    </ligand>
    <ligandPart>
        <name>Fe</name>
        <dbReference type="ChEBI" id="CHEBI:18248"/>
    </ligandPart>
</feature>
<evidence type="ECO:0000256" key="3">
    <source>
        <dbReference type="ARBA" id="ARBA00004406"/>
    </source>
</evidence>
<evidence type="ECO:0000256" key="8">
    <source>
        <dbReference type="ARBA" id="ARBA00022848"/>
    </source>
</evidence>
<dbReference type="InterPro" id="IPR002401">
    <property type="entry name" value="Cyt_P450_E_grp-I"/>
</dbReference>
<name>A0AAV2AHC9_9ARAC</name>
<evidence type="ECO:0000256" key="1">
    <source>
        <dbReference type="ARBA" id="ARBA00001971"/>
    </source>
</evidence>
<dbReference type="PRINTS" id="PR00385">
    <property type="entry name" value="P450"/>
</dbReference>
<dbReference type="GO" id="GO:0005789">
    <property type="term" value="C:endoplasmic reticulum membrane"/>
    <property type="evidence" value="ECO:0007669"/>
    <property type="project" value="UniProtKB-SubCell"/>
</dbReference>
<evidence type="ECO:0000256" key="5">
    <source>
        <dbReference type="ARBA" id="ARBA00022617"/>
    </source>
</evidence>
<sequence>MLSIIKECAETSVSNFKTLATEGKAIEVKRIYGAYSMDVIASSAFSTKLDSHNDPDNRFVQVAKGVFNQKPGLKFFLFFLCPWLLKLFKIQVFAGEASQFFKDITLKIIEERKKTGQVRNDFLQLLMDIAKETEAEVHKRDVVEKEKEDITSNYDESDAGHHIFKAPVSKKLSTDELVAQCVIFFIAGYDTTATTLTMVTYFLAVHPDVQDKLRAEVDAVLEDSNGELTYEAIQNMKYLDNVISETIRIYPISVRLERCAEEDYKLGDTGITIPKGMIVSIPVIAVHRDPKYWPDPEKFDPDRFTPERRAKRDSYSYLPFGAGPRNCLGMRFALMEVKVCLAHVVANFRINRCPQTKVQLKLVYLDIFIHN</sequence>
<keyword evidence="7" id="KW-0256">Endoplasmic reticulum</keyword>
<reference evidence="15 16" key="1">
    <citation type="submission" date="2024-04" db="EMBL/GenBank/DDBJ databases">
        <authorList>
            <person name="Rising A."/>
            <person name="Reimegard J."/>
            <person name="Sonavane S."/>
            <person name="Akerstrom W."/>
            <person name="Nylinder S."/>
            <person name="Hedman E."/>
            <person name="Kallberg Y."/>
        </authorList>
    </citation>
    <scope>NUCLEOTIDE SEQUENCE [LARGE SCALE GENOMIC DNA]</scope>
</reference>
<accession>A0AAV2AHC9</accession>
<proteinExistence type="inferred from homology"/>
<evidence type="ECO:0000256" key="12">
    <source>
        <dbReference type="ARBA" id="ARBA00023136"/>
    </source>
</evidence>
<evidence type="ECO:0000313" key="15">
    <source>
        <dbReference type="EMBL" id="CAL1283434.1"/>
    </source>
</evidence>
<keyword evidence="8" id="KW-0492">Microsome</keyword>
<keyword evidence="12" id="KW-0472">Membrane</keyword>
<keyword evidence="16" id="KW-1185">Reference proteome</keyword>
<dbReference type="PANTHER" id="PTHR24292:SF54">
    <property type="entry name" value="CYP9F3-RELATED"/>
    <property type="match status" value="1"/>
</dbReference>
<evidence type="ECO:0008006" key="17">
    <source>
        <dbReference type="Google" id="ProtNLM"/>
    </source>
</evidence>
<keyword evidence="10 13" id="KW-0408">Iron</keyword>
<evidence type="ECO:0000256" key="2">
    <source>
        <dbReference type="ARBA" id="ARBA00004174"/>
    </source>
</evidence>
<dbReference type="GO" id="GO:0004497">
    <property type="term" value="F:monooxygenase activity"/>
    <property type="evidence" value="ECO:0007669"/>
    <property type="project" value="UniProtKB-KW"/>
</dbReference>
<comment type="subcellular location">
    <subcellularLocation>
        <location evidence="3">Endoplasmic reticulum membrane</location>
        <topology evidence="3">Peripheral membrane protein</topology>
    </subcellularLocation>
    <subcellularLocation>
        <location evidence="2">Microsome membrane</location>
        <topology evidence="2">Peripheral membrane protein</topology>
    </subcellularLocation>
</comment>
<dbReference type="GO" id="GO:0016705">
    <property type="term" value="F:oxidoreductase activity, acting on paired donors, with incorporation or reduction of molecular oxygen"/>
    <property type="evidence" value="ECO:0007669"/>
    <property type="project" value="InterPro"/>
</dbReference>
<comment type="caution">
    <text evidence="15">The sequence shown here is derived from an EMBL/GenBank/DDBJ whole genome shotgun (WGS) entry which is preliminary data.</text>
</comment>
<evidence type="ECO:0000256" key="4">
    <source>
        <dbReference type="ARBA" id="ARBA00010617"/>
    </source>
</evidence>
<dbReference type="PANTHER" id="PTHR24292">
    <property type="entry name" value="CYTOCHROME P450"/>
    <property type="match status" value="1"/>
</dbReference>
<evidence type="ECO:0000256" key="7">
    <source>
        <dbReference type="ARBA" id="ARBA00022824"/>
    </source>
</evidence>
<evidence type="ECO:0000256" key="9">
    <source>
        <dbReference type="ARBA" id="ARBA00023002"/>
    </source>
</evidence>
<dbReference type="AlphaFoldDB" id="A0AAV2AHC9"/>
<evidence type="ECO:0000256" key="13">
    <source>
        <dbReference type="PIRSR" id="PIRSR602401-1"/>
    </source>
</evidence>
<dbReference type="Proteomes" id="UP001497382">
    <property type="component" value="Unassembled WGS sequence"/>
</dbReference>
<evidence type="ECO:0000256" key="11">
    <source>
        <dbReference type="ARBA" id="ARBA00023033"/>
    </source>
</evidence>
<dbReference type="PROSITE" id="PS00086">
    <property type="entry name" value="CYTOCHROME_P450"/>
    <property type="match status" value="1"/>
</dbReference>
<dbReference type="Gene3D" id="1.10.630.10">
    <property type="entry name" value="Cytochrome P450"/>
    <property type="match status" value="1"/>
</dbReference>
<dbReference type="InterPro" id="IPR017972">
    <property type="entry name" value="Cyt_P450_CS"/>
</dbReference>
<dbReference type="CDD" id="cd11056">
    <property type="entry name" value="CYP6-like"/>
    <property type="match status" value="1"/>
</dbReference>
<dbReference type="InterPro" id="IPR036396">
    <property type="entry name" value="Cyt_P450_sf"/>
</dbReference>
<keyword evidence="6 13" id="KW-0479">Metal-binding</keyword>
<dbReference type="InterPro" id="IPR050476">
    <property type="entry name" value="Insect_CytP450_Detox"/>
</dbReference>
<gene>
    <name evidence="15" type="ORF">LARSCL_LOCUS12600</name>
</gene>
<dbReference type="FunFam" id="1.10.630.10:FF:000042">
    <property type="entry name" value="Cytochrome P450"/>
    <property type="match status" value="1"/>
</dbReference>
<dbReference type="GO" id="GO:0005506">
    <property type="term" value="F:iron ion binding"/>
    <property type="evidence" value="ECO:0007669"/>
    <property type="project" value="InterPro"/>
</dbReference>
<evidence type="ECO:0000313" key="16">
    <source>
        <dbReference type="Proteomes" id="UP001497382"/>
    </source>
</evidence>
<keyword evidence="9 14" id="KW-0560">Oxidoreductase</keyword>
<evidence type="ECO:0000256" key="10">
    <source>
        <dbReference type="ARBA" id="ARBA00023004"/>
    </source>
</evidence>
<evidence type="ECO:0000256" key="14">
    <source>
        <dbReference type="RuleBase" id="RU000461"/>
    </source>
</evidence>
<dbReference type="Pfam" id="PF00067">
    <property type="entry name" value="p450"/>
    <property type="match status" value="1"/>
</dbReference>
<dbReference type="InterPro" id="IPR001128">
    <property type="entry name" value="Cyt_P450"/>
</dbReference>